<name>A0AAD7LN63_QUISA</name>
<organism evidence="2 3">
    <name type="scientific">Quillaja saponaria</name>
    <name type="common">Soap bark tree</name>
    <dbReference type="NCBI Taxonomy" id="32244"/>
    <lineage>
        <taxon>Eukaryota</taxon>
        <taxon>Viridiplantae</taxon>
        <taxon>Streptophyta</taxon>
        <taxon>Embryophyta</taxon>
        <taxon>Tracheophyta</taxon>
        <taxon>Spermatophyta</taxon>
        <taxon>Magnoliopsida</taxon>
        <taxon>eudicotyledons</taxon>
        <taxon>Gunneridae</taxon>
        <taxon>Pentapetalae</taxon>
        <taxon>rosids</taxon>
        <taxon>fabids</taxon>
        <taxon>Fabales</taxon>
        <taxon>Quillajaceae</taxon>
        <taxon>Quillaja</taxon>
    </lineage>
</organism>
<evidence type="ECO:0000256" key="1">
    <source>
        <dbReference type="SAM" id="Phobius"/>
    </source>
</evidence>
<accession>A0AAD7LN63</accession>
<sequence>MAESYGTERTNGVYVEVAEEDETSKRTKIRRSSDQELTLYAVLNRLITAILFPEPGNSGPLLHRIKISVSENVPLVPEASRNTGRDVLLWTRRGSSLRALLVISVGTITLVSLTGLVVFMLFFLAATINAIIISLIVSLAAAGGFLALFFAGVAAIYIGALSVAFFVISAAIFWTVIAILITTGWIGFFWIVWLATKKSVGVAKHSLTATGSAISTYASARQARNLLRTASD</sequence>
<dbReference type="KEGG" id="qsa:O6P43_020549"/>
<keyword evidence="1" id="KW-0472">Membrane</keyword>
<feature type="transmembrane region" description="Helical" evidence="1">
    <location>
        <begin position="131"/>
        <end position="158"/>
    </location>
</feature>
<dbReference type="AlphaFoldDB" id="A0AAD7LN63"/>
<dbReference type="PANTHER" id="PTHR35508:SF1">
    <property type="entry name" value="VOLTAGE-DEPENDENT L-TYPE CALCIUM CHANNEL SUBUNIT"/>
    <property type="match status" value="1"/>
</dbReference>
<dbReference type="Proteomes" id="UP001163823">
    <property type="component" value="Chromosome 8"/>
</dbReference>
<reference evidence="2" key="1">
    <citation type="journal article" date="2023" name="Science">
        <title>Elucidation of the pathway for biosynthesis of saponin adjuvants from the soapbark tree.</title>
        <authorList>
            <person name="Reed J."/>
            <person name="Orme A."/>
            <person name="El-Demerdash A."/>
            <person name="Owen C."/>
            <person name="Martin L.B.B."/>
            <person name="Misra R.C."/>
            <person name="Kikuchi S."/>
            <person name="Rejzek M."/>
            <person name="Martin A.C."/>
            <person name="Harkess A."/>
            <person name="Leebens-Mack J."/>
            <person name="Louveau T."/>
            <person name="Stephenson M.J."/>
            <person name="Osbourn A."/>
        </authorList>
    </citation>
    <scope>NUCLEOTIDE SEQUENCE</scope>
    <source>
        <strain evidence="2">S10</strain>
    </source>
</reference>
<proteinExistence type="predicted"/>
<evidence type="ECO:0000313" key="2">
    <source>
        <dbReference type="EMBL" id="KAJ7960055.1"/>
    </source>
</evidence>
<keyword evidence="1" id="KW-0812">Transmembrane</keyword>
<feature type="transmembrane region" description="Helical" evidence="1">
    <location>
        <begin position="99"/>
        <end position="124"/>
    </location>
</feature>
<gene>
    <name evidence="2" type="ORF">O6P43_020549</name>
</gene>
<feature type="transmembrane region" description="Helical" evidence="1">
    <location>
        <begin position="164"/>
        <end position="195"/>
    </location>
</feature>
<dbReference type="EMBL" id="JARAOO010000008">
    <property type="protein sequence ID" value="KAJ7960055.1"/>
    <property type="molecule type" value="Genomic_DNA"/>
</dbReference>
<keyword evidence="1" id="KW-1133">Transmembrane helix</keyword>
<keyword evidence="3" id="KW-1185">Reference proteome</keyword>
<protein>
    <submittedName>
        <fullName evidence="2">Voltage-dependent L-type calcium channel subunit</fullName>
    </submittedName>
</protein>
<dbReference type="PANTHER" id="PTHR35508">
    <property type="entry name" value="VOLTAGE-DEPENDENT L-TYPE CALCIUM CHANNEL SUBUNIT"/>
    <property type="match status" value="1"/>
</dbReference>
<comment type="caution">
    <text evidence="2">The sequence shown here is derived from an EMBL/GenBank/DDBJ whole genome shotgun (WGS) entry which is preliminary data.</text>
</comment>
<evidence type="ECO:0000313" key="3">
    <source>
        <dbReference type="Proteomes" id="UP001163823"/>
    </source>
</evidence>